<dbReference type="GeneID" id="20677719"/>
<dbReference type="Gene3D" id="3.20.20.80">
    <property type="entry name" value="Glycosidases"/>
    <property type="match status" value="1"/>
</dbReference>
<keyword evidence="2" id="KW-0378">Hydrolase</keyword>
<dbReference type="eggNOG" id="KOG2331">
    <property type="taxonomic scope" value="Eukaryota"/>
</dbReference>
<dbReference type="RefSeq" id="XP_009543221.1">
    <property type="nucleotide sequence ID" value="XM_009544926.1"/>
</dbReference>
<dbReference type="InParanoid" id="W4KHF0"/>
<dbReference type="GO" id="GO:0033925">
    <property type="term" value="F:mannosyl-glycoprotein endo-beta-N-acetylglucosaminidase activity"/>
    <property type="evidence" value="ECO:0007669"/>
    <property type="project" value="UniProtKB-EC"/>
</dbReference>
<proteinExistence type="predicted"/>
<evidence type="ECO:0000313" key="3">
    <source>
        <dbReference type="Proteomes" id="UP000030671"/>
    </source>
</evidence>
<dbReference type="KEGG" id="hir:HETIRDRAFT_47693"/>
<reference evidence="2 3" key="1">
    <citation type="journal article" date="2012" name="New Phytol.">
        <title>Insight into trade-off between wood decay and parasitism from the genome of a fungal forest pathogen.</title>
        <authorList>
            <person name="Olson A."/>
            <person name="Aerts A."/>
            <person name="Asiegbu F."/>
            <person name="Belbahri L."/>
            <person name="Bouzid O."/>
            <person name="Broberg A."/>
            <person name="Canback B."/>
            <person name="Coutinho P.M."/>
            <person name="Cullen D."/>
            <person name="Dalman K."/>
            <person name="Deflorio G."/>
            <person name="van Diepen L.T."/>
            <person name="Dunand C."/>
            <person name="Duplessis S."/>
            <person name="Durling M."/>
            <person name="Gonthier P."/>
            <person name="Grimwood J."/>
            <person name="Fossdal C.G."/>
            <person name="Hansson D."/>
            <person name="Henrissat B."/>
            <person name="Hietala A."/>
            <person name="Himmelstrand K."/>
            <person name="Hoffmeister D."/>
            <person name="Hogberg N."/>
            <person name="James T.Y."/>
            <person name="Karlsson M."/>
            <person name="Kohler A."/>
            <person name="Kues U."/>
            <person name="Lee Y.H."/>
            <person name="Lin Y.C."/>
            <person name="Lind M."/>
            <person name="Lindquist E."/>
            <person name="Lombard V."/>
            <person name="Lucas S."/>
            <person name="Lunden K."/>
            <person name="Morin E."/>
            <person name="Murat C."/>
            <person name="Park J."/>
            <person name="Raffaello T."/>
            <person name="Rouze P."/>
            <person name="Salamov A."/>
            <person name="Schmutz J."/>
            <person name="Solheim H."/>
            <person name="Stahlberg J."/>
            <person name="Velez H."/>
            <person name="de Vries R.P."/>
            <person name="Wiebenga A."/>
            <person name="Woodward S."/>
            <person name="Yakovlev I."/>
            <person name="Garbelotto M."/>
            <person name="Martin F."/>
            <person name="Grigoriev I.V."/>
            <person name="Stenlid J."/>
        </authorList>
    </citation>
    <scope>NUCLEOTIDE SEQUENCE [LARGE SCALE GENOMIC DNA]</scope>
    <source>
        <strain evidence="2 3">TC 32-1</strain>
    </source>
</reference>
<sequence length="672" mass="74215">QGGYTESPSAFSYTFNFWPWCDTFIYFSHHRVTIPPSGWTTAAHRQGVKMLGTLIFEWEASEGDSLRLLFGRLPQSRTGPAAPSADDSVPTSPHYARLLADLALQRGFDGYLLNFEFPLRAGGGIGQTRALAAWIALLEAELKSKVGPHTEVIWYDSVVFTGQVRWQDRLNSYNLPFFLPSTGFFTNYTWPAHYPALTTQFLLSLDPSLTRNKSVQDVYTGIDVWGRGSHGGGGLGCYRALEHIDPPSTGMSVALFGPAWTWESEQDKPGWDWSAWWAYERLLWLGPEQAGLAVEVKPAPRREGEPECPHGAFRPLVSFFERRPPPDPAVLPFHTTFCPGIGTAWFVRGTRVLARDDGWTDMDKQGSIGDLLWPRPALTWEDTDRVDALPEARCVFRFDEAWMGGNSLEVTFAIPGSSAEDAFFRVAWLPIQSLSVTPGKSYEAYVVFKTESDSLDVGLSVKLPNGDTPVSSIETLLNGWTKLSLQFTSDAAEDVSMGLIVGFAAEDPSEPSSFSILLGQMSVYPSPPSTDASPARARILWADFDRPSAASLAGALTWEVAATFGPSAPPSIPAVEDPKPVWLLDTADHWFPSFLYFNVYVQAHLADGRVEGPEQASFIGTTGLDGRANRLYVEREMLPESVQSTKAVRFYVQGVTDKGQVMGWDQCCFVDV</sequence>
<dbReference type="PANTHER" id="PTHR13246">
    <property type="entry name" value="ENDO BETA N-ACETYLGLUCOSAMINIDASE"/>
    <property type="match status" value="1"/>
</dbReference>
<dbReference type="Proteomes" id="UP000030671">
    <property type="component" value="Unassembled WGS sequence"/>
</dbReference>
<feature type="domain" description="Cytosolic endo-beta-N-acetylglucosaminidase TIM barrel" evidence="1">
    <location>
        <begin position="7"/>
        <end position="345"/>
    </location>
</feature>
<accession>W4KHF0</accession>
<protein>
    <submittedName>
        <fullName evidence="2">Glycoside hydrolase family 85 protein</fullName>
    </submittedName>
</protein>
<evidence type="ECO:0000259" key="1">
    <source>
        <dbReference type="Pfam" id="PF03644"/>
    </source>
</evidence>
<organism evidence="2 3">
    <name type="scientific">Heterobasidion irregulare (strain TC 32-1)</name>
    <dbReference type="NCBI Taxonomy" id="747525"/>
    <lineage>
        <taxon>Eukaryota</taxon>
        <taxon>Fungi</taxon>
        <taxon>Dikarya</taxon>
        <taxon>Basidiomycota</taxon>
        <taxon>Agaricomycotina</taxon>
        <taxon>Agaricomycetes</taxon>
        <taxon>Russulales</taxon>
        <taxon>Bondarzewiaceae</taxon>
        <taxon>Heterobasidion</taxon>
        <taxon>Heterobasidion annosum species complex</taxon>
    </lineage>
</organism>
<dbReference type="OrthoDB" id="284473at2759"/>
<dbReference type="GO" id="GO:0005829">
    <property type="term" value="C:cytosol"/>
    <property type="evidence" value="ECO:0007669"/>
    <property type="project" value="UniProtKB-SubCell"/>
</dbReference>
<dbReference type="AlphaFoldDB" id="W4KHF0"/>
<keyword evidence="3" id="KW-1185">Reference proteome</keyword>
<name>W4KHF0_HETIT</name>
<dbReference type="PANTHER" id="PTHR13246:SF1">
    <property type="entry name" value="CYTOSOLIC ENDO-BETA-N-ACETYLGLUCOSAMINIDASE"/>
    <property type="match status" value="1"/>
</dbReference>
<dbReference type="InterPro" id="IPR005201">
    <property type="entry name" value="TIM_ENGase"/>
</dbReference>
<dbReference type="Gene3D" id="2.60.120.260">
    <property type="entry name" value="Galactose-binding domain-like"/>
    <property type="match status" value="1"/>
</dbReference>
<dbReference type="Pfam" id="PF03644">
    <property type="entry name" value="Glyco_hydro_85"/>
    <property type="match status" value="1"/>
</dbReference>
<feature type="non-terminal residue" evidence="2">
    <location>
        <position position="1"/>
    </location>
</feature>
<dbReference type="EMBL" id="KI925456">
    <property type="protein sequence ID" value="ETW84750.1"/>
    <property type="molecule type" value="Genomic_DNA"/>
</dbReference>
<evidence type="ECO:0000313" key="2">
    <source>
        <dbReference type="EMBL" id="ETW84750.1"/>
    </source>
</evidence>
<dbReference type="HOGENOM" id="CLU_016511_0_0_1"/>
<dbReference type="InterPro" id="IPR032979">
    <property type="entry name" value="ENGase"/>
</dbReference>
<gene>
    <name evidence="2" type="ORF">HETIRDRAFT_47693</name>
</gene>
<dbReference type="STRING" id="747525.W4KHF0"/>